<sequence length="273" mass="30877">MKKISLAFLLVIIAITSCKKTQPNAPASEKWKFDKLSLEKRIFLDNDSTKGGIKLSFEFNYPSQIGNDSLLHLIQSQFATAFAGDEYKDLSPQSAFDTLTRRSINESTDIAKLAIRDRSDLSDYYKNVITSVFDTTDITITARTETNEYMGGAHGSQYIAYYNIDTRNGSVIKENKLFKSGTKDKITEYIKEELAKTLNSQGDTITLLEPDAIVPSENFYFDNRGIVYVYNSYEVAPYSDGLVQVSLPYDKIKDMLTSEYLPIMDLKTKKKAE</sequence>
<dbReference type="Gene3D" id="3.90.640.20">
    <property type="entry name" value="Heat-shock cognate protein, ATPase"/>
    <property type="match status" value="1"/>
</dbReference>
<dbReference type="PROSITE" id="PS51257">
    <property type="entry name" value="PROKAR_LIPOPROTEIN"/>
    <property type="match status" value="1"/>
</dbReference>
<evidence type="ECO:0000313" key="3">
    <source>
        <dbReference type="Proteomes" id="UP000247973"/>
    </source>
</evidence>
<comment type="caution">
    <text evidence="2">The sequence shown here is derived from an EMBL/GenBank/DDBJ whole genome shotgun (WGS) entry which is preliminary data.</text>
</comment>
<dbReference type="EMBL" id="QICL01000007">
    <property type="protein sequence ID" value="PXV65518.1"/>
    <property type="molecule type" value="Genomic_DNA"/>
</dbReference>
<accession>A0A2V3PSU7</accession>
<dbReference type="InterPro" id="IPR021729">
    <property type="entry name" value="DUF3298"/>
</dbReference>
<evidence type="ECO:0000259" key="1">
    <source>
        <dbReference type="Pfam" id="PF11738"/>
    </source>
</evidence>
<reference evidence="2 3" key="1">
    <citation type="submission" date="2018-03" db="EMBL/GenBank/DDBJ databases">
        <title>Genomic Encyclopedia of Archaeal and Bacterial Type Strains, Phase II (KMG-II): from individual species to whole genera.</title>
        <authorList>
            <person name="Goeker M."/>
        </authorList>
    </citation>
    <scope>NUCLEOTIDE SEQUENCE [LARGE SCALE GENOMIC DNA]</scope>
    <source>
        <strain evidence="2 3">DSM 100214</strain>
    </source>
</reference>
<protein>
    <submittedName>
        <fullName evidence="2">Uncharacterized protein DUF3298</fullName>
    </submittedName>
</protein>
<proteinExistence type="predicted"/>
<dbReference type="InterPro" id="IPR037126">
    <property type="entry name" value="PdaC/RsiV-like_sf"/>
</dbReference>
<dbReference type="OrthoDB" id="594879at2"/>
<dbReference type="RefSeq" id="WP_110310240.1">
    <property type="nucleotide sequence ID" value="NZ_QICL01000007.1"/>
</dbReference>
<dbReference type="Pfam" id="PF11738">
    <property type="entry name" value="DUF3298"/>
    <property type="match status" value="1"/>
</dbReference>
<name>A0A2V3PSU7_9BACT</name>
<dbReference type="Gene3D" id="3.30.565.40">
    <property type="entry name" value="Fervidobacterium nodosum Rt17-B1 like"/>
    <property type="match status" value="1"/>
</dbReference>
<dbReference type="AlphaFoldDB" id="A0A2V3PSU7"/>
<dbReference type="Proteomes" id="UP000247973">
    <property type="component" value="Unassembled WGS sequence"/>
</dbReference>
<organism evidence="2 3">
    <name type="scientific">Dysgonomonas alginatilytica</name>
    <dbReference type="NCBI Taxonomy" id="1605892"/>
    <lineage>
        <taxon>Bacteria</taxon>
        <taxon>Pseudomonadati</taxon>
        <taxon>Bacteroidota</taxon>
        <taxon>Bacteroidia</taxon>
        <taxon>Bacteroidales</taxon>
        <taxon>Dysgonomonadaceae</taxon>
        <taxon>Dysgonomonas</taxon>
    </lineage>
</organism>
<feature type="domain" description="DUF3298" evidence="1">
    <location>
        <begin position="176"/>
        <end position="250"/>
    </location>
</feature>
<keyword evidence="3" id="KW-1185">Reference proteome</keyword>
<evidence type="ECO:0000313" key="2">
    <source>
        <dbReference type="EMBL" id="PXV65518.1"/>
    </source>
</evidence>
<gene>
    <name evidence="2" type="ORF">CLV62_107115</name>
</gene>